<dbReference type="InterPro" id="IPR036047">
    <property type="entry name" value="F-box-like_dom_sf"/>
</dbReference>
<dbReference type="HOGENOM" id="CLU_074638_0_0_1"/>
<evidence type="ECO:0000259" key="2">
    <source>
        <dbReference type="PROSITE" id="PS50181"/>
    </source>
</evidence>
<dbReference type="STRING" id="930990.A0A067MPD1"/>
<keyword evidence="4" id="KW-1185">Reference proteome</keyword>
<sequence>MSLLQDLLKQTSIDRRNGLRPLTRHRSPSPDSDGDSELIGVVTTPGTPRRIASRPSSISSSRASSQPPSPPSYNLPASTRSRGPHPLTGVSRVKSTSSTDPLKVLPTEINQRIFGLLTLRDLATCSRVNRKWKKSQTLNYVWFQQYRKENFQDTSLPPGKWTRRESKQDWRQIYMTSSRPSPPSSARFISLPASGIQTPRELREEQWRNEAAETASPKKGAAKVEMREMYKELGGRMARGKNRVKNGESRDRGGWNAGSDDWGGGGGFE</sequence>
<protein>
    <recommendedName>
        <fullName evidence="2">F-box domain-containing protein</fullName>
    </recommendedName>
</protein>
<dbReference type="SUPFAM" id="SSF81383">
    <property type="entry name" value="F-box domain"/>
    <property type="match status" value="1"/>
</dbReference>
<feature type="region of interest" description="Disordered" evidence="1">
    <location>
        <begin position="233"/>
        <end position="269"/>
    </location>
</feature>
<dbReference type="Gene3D" id="1.20.1280.50">
    <property type="match status" value="1"/>
</dbReference>
<dbReference type="OrthoDB" id="6419443at2759"/>
<organism evidence="3 4">
    <name type="scientific">Botryobasidium botryosum (strain FD-172 SS1)</name>
    <dbReference type="NCBI Taxonomy" id="930990"/>
    <lineage>
        <taxon>Eukaryota</taxon>
        <taxon>Fungi</taxon>
        <taxon>Dikarya</taxon>
        <taxon>Basidiomycota</taxon>
        <taxon>Agaricomycotina</taxon>
        <taxon>Agaricomycetes</taxon>
        <taxon>Cantharellales</taxon>
        <taxon>Botryobasidiaceae</taxon>
        <taxon>Botryobasidium</taxon>
    </lineage>
</organism>
<feature type="region of interest" description="Disordered" evidence="1">
    <location>
        <begin position="1"/>
        <end position="100"/>
    </location>
</feature>
<name>A0A067MPD1_BOTB1</name>
<dbReference type="InterPro" id="IPR001810">
    <property type="entry name" value="F-box_dom"/>
</dbReference>
<accession>A0A067MPD1</accession>
<dbReference type="InParanoid" id="A0A067MPD1"/>
<feature type="domain" description="F-box" evidence="2">
    <location>
        <begin position="99"/>
        <end position="145"/>
    </location>
</feature>
<dbReference type="Proteomes" id="UP000027195">
    <property type="component" value="Unassembled WGS sequence"/>
</dbReference>
<dbReference type="EMBL" id="KL198023">
    <property type="protein sequence ID" value="KDQ17618.1"/>
    <property type="molecule type" value="Genomic_DNA"/>
</dbReference>
<evidence type="ECO:0000313" key="4">
    <source>
        <dbReference type="Proteomes" id="UP000027195"/>
    </source>
</evidence>
<proteinExistence type="predicted"/>
<evidence type="ECO:0000313" key="3">
    <source>
        <dbReference type="EMBL" id="KDQ17618.1"/>
    </source>
</evidence>
<dbReference type="PROSITE" id="PS50181">
    <property type="entry name" value="FBOX"/>
    <property type="match status" value="1"/>
</dbReference>
<dbReference type="AlphaFoldDB" id="A0A067MPD1"/>
<evidence type="ECO:0000256" key="1">
    <source>
        <dbReference type="SAM" id="MobiDB-lite"/>
    </source>
</evidence>
<gene>
    <name evidence="3" type="ORF">BOTBODRAFT_29794</name>
</gene>
<feature type="compositionally biased region" description="Low complexity" evidence="1">
    <location>
        <begin position="48"/>
        <end position="66"/>
    </location>
</feature>
<dbReference type="Pfam" id="PF12937">
    <property type="entry name" value="F-box-like"/>
    <property type="match status" value="1"/>
</dbReference>
<reference evidence="4" key="1">
    <citation type="journal article" date="2014" name="Proc. Natl. Acad. Sci. U.S.A.">
        <title>Extensive sampling of basidiomycete genomes demonstrates inadequacy of the white-rot/brown-rot paradigm for wood decay fungi.</title>
        <authorList>
            <person name="Riley R."/>
            <person name="Salamov A.A."/>
            <person name="Brown D.W."/>
            <person name="Nagy L.G."/>
            <person name="Floudas D."/>
            <person name="Held B.W."/>
            <person name="Levasseur A."/>
            <person name="Lombard V."/>
            <person name="Morin E."/>
            <person name="Otillar R."/>
            <person name="Lindquist E.A."/>
            <person name="Sun H."/>
            <person name="LaButti K.M."/>
            <person name="Schmutz J."/>
            <person name="Jabbour D."/>
            <person name="Luo H."/>
            <person name="Baker S.E."/>
            <person name="Pisabarro A.G."/>
            <person name="Walton J.D."/>
            <person name="Blanchette R.A."/>
            <person name="Henrissat B."/>
            <person name="Martin F."/>
            <person name="Cullen D."/>
            <person name="Hibbett D.S."/>
            <person name="Grigoriev I.V."/>
        </authorList>
    </citation>
    <scope>NUCLEOTIDE SEQUENCE [LARGE SCALE GENOMIC DNA]</scope>
    <source>
        <strain evidence="4">FD-172 SS1</strain>
    </source>
</reference>